<evidence type="ECO:0000313" key="3">
    <source>
        <dbReference type="Proteomes" id="UP001162480"/>
    </source>
</evidence>
<feature type="compositionally biased region" description="Polar residues" evidence="1">
    <location>
        <begin position="49"/>
        <end position="65"/>
    </location>
</feature>
<dbReference type="AlphaFoldDB" id="A0AA36BQQ1"/>
<evidence type="ECO:0000313" key="2">
    <source>
        <dbReference type="EMBL" id="CAI9738811.1"/>
    </source>
</evidence>
<name>A0AA36BQQ1_OCTVU</name>
<dbReference type="Proteomes" id="UP001162480">
    <property type="component" value="Chromosome 22"/>
</dbReference>
<gene>
    <name evidence="2" type="ORF">OCTVUL_1B020403</name>
</gene>
<reference evidence="2" key="1">
    <citation type="submission" date="2023-08" db="EMBL/GenBank/DDBJ databases">
        <authorList>
            <person name="Alioto T."/>
            <person name="Alioto T."/>
            <person name="Gomez Garrido J."/>
        </authorList>
    </citation>
    <scope>NUCLEOTIDE SEQUENCE</scope>
</reference>
<feature type="region of interest" description="Disordered" evidence="1">
    <location>
        <begin position="47"/>
        <end position="72"/>
    </location>
</feature>
<accession>A0AA36BQQ1</accession>
<proteinExistence type="predicted"/>
<evidence type="ECO:0000256" key="1">
    <source>
        <dbReference type="SAM" id="MobiDB-lite"/>
    </source>
</evidence>
<protein>
    <submittedName>
        <fullName evidence="2">Uncharacterized protein</fullName>
    </submittedName>
</protein>
<keyword evidence="3" id="KW-1185">Reference proteome</keyword>
<sequence>MRTKGSALSKFSSWTFVSKNDNLIKKHHNISFKWLLFPKKQNLRKYSQRDQTVTGQAEKSSQPNNGIDDVLGSNIRNQQNLCTYYCDLISGIK</sequence>
<organism evidence="2 3">
    <name type="scientific">Octopus vulgaris</name>
    <name type="common">Common octopus</name>
    <dbReference type="NCBI Taxonomy" id="6645"/>
    <lineage>
        <taxon>Eukaryota</taxon>
        <taxon>Metazoa</taxon>
        <taxon>Spiralia</taxon>
        <taxon>Lophotrochozoa</taxon>
        <taxon>Mollusca</taxon>
        <taxon>Cephalopoda</taxon>
        <taxon>Coleoidea</taxon>
        <taxon>Octopodiformes</taxon>
        <taxon>Octopoda</taxon>
        <taxon>Incirrata</taxon>
        <taxon>Octopodidae</taxon>
        <taxon>Octopus</taxon>
    </lineage>
</organism>
<dbReference type="EMBL" id="OX597835">
    <property type="protein sequence ID" value="CAI9738811.1"/>
    <property type="molecule type" value="Genomic_DNA"/>
</dbReference>